<feature type="domain" description="Asparagine synthetase" evidence="1">
    <location>
        <begin position="175"/>
        <end position="541"/>
    </location>
</feature>
<dbReference type="InterPro" id="IPR014729">
    <property type="entry name" value="Rossmann-like_a/b/a_fold"/>
</dbReference>
<dbReference type="Proteomes" id="UP001611580">
    <property type="component" value="Unassembled WGS sequence"/>
</dbReference>
<evidence type="ECO:0000259" key="1">
    <source>
        <dbReference type="Pfam" id="PF00733"/>
    </source>
</evidence>
<sequence>MHVLNGPDWWCVVLGEVTCGHTELARQARRFASRLEVEPLIDRGGNSHVVWADARRTIVTGDVAGTRLVFHAVHDGAAHFASSSYVLADLLGTGVDQGWLGLRLSCPDVIPLSTRSAHERVAVVPPTRMLVLRPSHAPTTMGRPPRNAALSLAAGGNRLYEALRAEVGAPLTGLVTSDLSGGLDSSSVAALAARAVPLIGLTLDAAQVGNEDLAHATRIAATQPMLRHEVRRIPKTVLPYTDLDRVPYTDEPWSDAVLYARTRWWQQQLMDLGSSVHLTGDGGDAVLSGSPAYLADLVCDVPRLVREARAWAQLRTSAALPIVVAAARLARTSERSARRRLVRELRTGRSSHQGAAGRLRWFGAPDAAWLTTEGRRAAAECVPLPDDRAGDEGPIGDRIAGNAVLTFGRDHRIDLEIAQAHGLRQVAPFVTDRVVRACLSVPVCERTSAFIAKPLLRAALSQHVPALVLDRSTKGDYTALHYAGLSRNAGDLRALFTSSRLVASGLVEHQHAATVLDRAICGADVRLAGINDLIATEVWLRSEEVRSRISWITREEAADGAPLSAGRPGHVHTDA</sequence>
<dbReference type="Pfam" id="PF00733">
    <property type="entry name" value="Asn_synthase"/>
    <property type="match status" value="1"/>
</dbReference>
<protein>
    <submittedName>
        <fullName evidence="2">Asparagine synthase-related protein</fullName>
    </submittedName>
</protein>
<gene>
    <name evidence="2" type="ORF">ACH47X_01455</name>
</gene>
<accession>A0ABW7XE24</accession>
<evidence type="ECO:0000313" key="3">
    <source>
        <dbReference type="Proteomes" id="UP001611580"/>
    </source>
</evidence>
<evidence type="ECO:0000313" key="2">
    <source>
        <dbReference type="EMBL" id="MFI2485540.1"/>
    </source>
</evidence>
<dbReference type="SUPFAM" id="SSF52402">
    <property type="entry name" value="Adenine nucleotide alpha hydrolases-like"/>
    <property type="match status" value="1"/>
</dbReference>
<dbReference type="RefSeq" id="WP_397400716.1">
    <property type="nucleotide sequence ID" value="NZ_JBIRYI010000001.1"/>
</dbReference>
<dbReference type="InterPro" id="IPR001962">
    <property type="entry name" value="Asn_synthase"/>
</dbReference>
<reference evidence="2 3" key="1">
    <citation type="submission" date="2024-10" db="EMBL/GenBank/DDBJ databases">
        <title>The Natural Products Discovery Center: Release of the First 8490 Sequenced Strains for Exploring Actinobacteria Biosynthetic Diversity.</title>
        <authorList>
            <person name="Kalkreuter E."/>
            <person name="Kautsar S.A."/>
            <person name="Yang D."/>
            <person name="Bader C.D."/>
            <person name="Teijaro C.N."/>
            <person name="Fluegel L."/>
            <person name="Davis C.M."/>
            <person name="Simpson J.R."/>
            <person name="Lauterbach L."/>
            <person name="Steele A.D."/>
            <person name="Gui C."/>
            <person name="Meng S."/>
            <person name="Li G."/>
            <person name="Viehrig K."/>
            <person name="Ye F."/>
            <person name="Su P."/>
            <person name="Kiefer A.F."/>
            <person name="Nichols A."/>
            <person name="Cepeda A.J."/>
            <person name="Yan W."/>
            <person name="Fan B."/>
            <person name="Jiang Y."/>
            <person name="Adhikari A."/>
            <person name="Zheng C.-J."/>
            <person name="Schuster L."/>
            <person name="Cowan T.M."/>
            <person name="Smanski M.J."/>
            <person name="Chevrette M.G."/>
            <person name="De Carvalho L.P.S."/>
            <person name="Shen B."/>
        </authorList>
    </citation>
    <scope>NUCLEOTIDE SEQUENCE [LARGE SCALE GENOMIC DNA]</scope>
    <source>
        <strain evidence="2 3">NPDC019481</strain>
    </source>
</reference>
<dbReference type="EMBL" id="JBIRYI010000001">
    <property type="protein sequence ID" value="MFI2485540.1"/>
    <property type="molecule type" value="Genomic_DNA"/>
</dbReference>
<comment type="caution">
    <text evidence="2">The sequence shown here is derived from an EMBL/GenBank/DDBJ whole genome shotgun (WGS) entry which is preliminary data.</text>
</comment>
<name>A0ABW7XE24_9MICO</name>
<organism evidence="2 3">
    <name type="scientific">Promicromonospora kroppenstedtii</name>
    <dbReference type="NCBI Taxonomy" id="440482"/>
    <lineage>
        <taxon>Bacteria</taxon>
        <taxon>Bacillati</taxon>
        <taxon>Actinomycetota</taxon>
        <taxon>Actinomycetes</taxon>
        <taxon>Micrococcales</taxon>
        <taxon>Promicromonosporaceae</taxon>
        <taxon>Promicromonospora</taxon>
    </lineage>
</organism>
<proteinExistence type="predicted"/>
<keyword evidence="3" id="KW-1185">Reference proteome</keyword>
<dbReference type="Gene3D" id="3.40.50.620">
    <property type="entry name" value="HUPs"/>
    <property type="match status" value="2"/>
</dbReference>